<reference evidence="1 2" key="1">
    <citation type="journal article" date="2023" name="bioRxiv">
        <title>High-quality genome assemblies of four members of thePodospora anserinaspecies complex.</title>
        <authorList>
            <person name="Ament-Velasquez S.L."/>
            <person name="Vogan A.A."/>
            <person name="Wallerman O."/>
            <person name="Hartmann F."/>
            <person name="Gautier V."/>
            <person name="Silar P."/>
            <person name="Giraud T."/>
            <person name="Johannesson H."/>
        </authorList>
    </citation>
    <scope>NUCLEOTIDE SEQUENCE [LARGE SCALE GENOMIC DNA]</scope>
    <source>
        <strain evidence="1 2">CBS 124.78</strain>
    </source>
</reference>
<protein>
    <submittedName>
        <fullName evidence="1">Uncharacterized protein</fullName>
    </submittedName>
</protein>
<accession>A0ABR0IC48</accession>
<dbReference type="Proteomes" id="UP001323617">
    <property type="component" value="Unassembled WGS sequence"/>
</dbReference>
<dbReference type="GeneID" id="87960907"/>
<proteinExistence type="predicted"/>
<evidence type="ECO:0000313" key="2">
    <source>
        <dbReference type="Proteomes" id="UP001323617"/>
    </source>
</evidence>
<keyword evidence="2" id="KW-1185">Reference proteome</keyword>
<dbReference type="EMBL" id="JAFFHC010000003">
    <property type="protein sequence ID" value="KAK4677696.1"/>
    <property type="molecule type" value="Genomic_DNA"/>
</dbReference>
<evidence type="ECO:0000313" key="1">
    <source>
        <dbReference type="EMBL" id="KAK4677696.1"/>
    </source>
</evidence>
<organism evidence="1 2">
    <name type="scientific">Podospora pseudoanserina</name>
    <dbReference type="NCBI Taxonomy" id="2609844"/>
    <lineage>
        <taxon>Eukaryota</taxon>
        <taxon>Fungi</taxon>
        <taxon>Dikarya</taxon>
        <taxon>Ascomycota</taxon>
        <taxon>Pezizomycotina</taxon>
        <taxon>Sordariomycetes</taxon>
        <taxon>Sordariomycetidae</taxon>
        <taxon>Sordariales</taxon>
        <taxon>Podosporaceae</taxon>
        <taxon>Podospora</taxon>
    </lineage>
</organism>
<sequence>MLMDIVEELLSSRRAALVENCSGERSCVPSLLCQYNFQHELLSSSMARVPTNSWESIFIHSSISSKTSFSGPGKKIIG</sequence>
<name>A0ABR0IC48_9PEZI</name>
<dbReference type="RefSeq" id="XP_062801166.1">
    <property type="nucleotide sequence ID" value="XM_062940354.1"/>
</dbReference>
<comment type="caution">
    <text evidence="1">The sequence shown here is derived from an EMBL/GenBank/DDBJ whole genome shotgun (WGS) entry which is preliminary data.</text>
</comment>
<gene>
    <name evidence="1" type="ORF">QC764_0047490</name>
</gene>